<feature type="transmembrane region" description="Helical" evidence="8">
    <location>
        <begin position="152"/>
        <end position="173"/>
    </location>
</feature>
<dbReference type="Gene3D" id="1.10.3470.10">
    <property type="entry name" value="ABC transporter involved in vitamin B12 uptake, BtuC"/>
    <property type="match status" value="1"/>
</dbReference>
<feature type="transmembrane region" description="Helical" evidence="8">
    <location>
        <begin position="91"/>
        <end position="111"/>
    </location>
</feature>
<dbReference type="SUPFAM" id="SSF81345">
    <property type="entry name" value="ABC transporter involved in vitamin B12 uptake, BtuC"/>
    <property type="match status" value="1"/>
</dbReference>
<keyword evidence="5 8" id="KW-0812">Transmembrane</keyword>
<evidence type="ECO:0000256" key="2">
    <source>
        <dbReference type="ARBA" id="ARBA00007935"/>
    </source>
</evidence>
<reference evidence="9 10" key="1">
    <citation type="submission" date="2018-12" db="EMBL/GenBank/DDBJ databases">
        <title>three novel Halomonas strain isolated from plants.</title>
        <authorList>
            <person name="Sun C."/>
        </authorList>
    </citation>
    <scope>NUCLEOTIDE SEQUENCE [LARGE SCALE GENOMIC DNA]</scope>
    <source>
        <strain evidence="9 10">DSM 19434</strain>
    </source>
</reference>
<dbReference type="Pfam" id="PF01032">
    <property type="entry name" value="FecCD"/>
    <property type="match status" value="1"/>
</dbReference>
<keyword evidence="7 8" id="KW-0472">Membrane</keyword>
<dbReference type="InterPro" id="IPR037294">
    <property type="entry name" value="ABC_BtuC-like"/>
</dbReference>
<dbReference type="GO" id="GO:0005886">
    <property type="term" value="C:plasma membrane"/>
    <property type="evidence" value="ECO:0007669"/>
    <property type="project" value="UniProtKB-SubCell"/>
</dbReference>
<dbReference type="CDD" id="cd06550">
    <property type="entry name" value="TM_ABC_iron-siderophores_like"/>
    <property type="match status" value="1"/>
</dbReference>
<sequence length="336" mass="33653">MTKTMKTASPILIVGLVFLALATLSLGTGSMNIDPPALFSALLGTSDPGTSLIVWSIRLPRLVLAALAGASLALAGAVLQGITRNGLADPGILGLTAGAGLAVTGLIWLQSHGIAVEPHWRPAAAFAGAAFAALVTAVAAQRDGAIAPVRLLLAGIGMNALIGAATLVIAMGLDQQLYSAAVVWLSGSLSGAGWSASTTLAPWLAILALALAAQTRRLDLLSLDDETAAGRGLAVDRCRLRVAAIAVGLAGAGVAFSGGIGFVGLVAPHMARLMVGPKHAVALPLAALCGAAVTVAADLIGRTVFAPLELPAGIVASALGAPWFIWLMWNGKDKKG</sequence>
<evidence type="ECO:0000256" key="1">
    <source>
        <dbReference type="ARBA" id="ARBA00004651"/>
    </source>
</evidence>
<keyword evidence="4" id="KW-1003">Cell membrane</keyword>
<organism evidence="9 10">
    <name type="scientific">Vreelandella andesensis</name>
    <dbReference type="NCBI Taxonomy" id="447567"/>
    <lineage>
        <taxon>Bacteria</taxon>
        <taxon>Pseudomonadati</taxon>
        <taxon>Pseudomonadota</taxon>
        <taxon>Gammaproteobacteria</taxon>
        <taxon>Oceanospirillales</taxon>
        <taxon>Halomonadaceae</taxon>
        <taxon>Vreelandella</taxon>
    </lineage>
</organism>
<dbReference type="Proteomes" id="UP000287336">
    <property type="component" value="Unassembled WGS sequence"/>
</dbReference>
<feature type="transmembrane region" description="Helical" evidence="8">
    <location>
        <begin position="312"/>
        <end position="329"/>
    </location>
</feature>
<evidence type="ECO:0000256" key="6">
    <source>
        <dbReference type="ARBA" id="ARBA00022989"/>
    </source>
</evidence>
<evidence type="ECO:0000313" key="10">
    <source>
        <dbReference type="Proteomes" id="UP000287336"/>
    </source>
</evidence>
<evidence type="ECO:0000313" key="9">
    <source>
        <dbReference type="EMBL" id="RUR32101.1"/>
    </source>
</evidence>
<evidence type="ECO:0000256" key="4">
    <source>
        <dbReference type="ARBA" id="ARBA00022475"/>
    </source>
</evidence>
<evidence type="ECO:0000256" key="3">
    <source>
        <dbReference type="ARBA" id="ARBA00022448"/>
    </source>
</evidence>
<evidence type="ECO:0000256" key="7">
    <source>
        <dbReference type="ARBA" id="ARBA00023136"/>
    </source>
</evidence>
<protein>
    <submittedName>
        <fullName evidence="9">Iron ABC transporter permease</fullName>
    </submittedName>
</protein>
<dbReference type="GO" id="GO:0022857">
    <property type="term" value="F:transmembrane transporter activity"/>
    <property type="evidence" value="ECO:0007669"/>
    <property type="project" value="InterPro"/>
</dbReference>
<evidence type="ECO:0000256" key="5">
    <source>
        <dbReference type="ARBA" id="ARBA00022692"/>
    </source>
</evidence>
<keyword evidence="10" id="KW-1185">Reference proteome</keyword>
<name>A0A3S0Y7F1_9GAMM</name>
<feature type="transmembrane region" description="Helical" evidence="8">
    <location>
        <begin position="242"/>
        <end position="267"/>
    </location>
</feature>
<feature type="transmembrane region" description="Helical" evidence="8">
    <location>
        <begin position="59"/>
        <end position="79"/>
    </location>
</feature>
<evidence type="ECO:0000256" key="8">
    <source>
        <dbReference type="SAM" id="Phobius"/>
    </source>
</evidence>
<dbReference type="AlphaFoldDB" id="A0A3S0Y7F1"/>
<comment type="subcellular location">
    <subcellularLocation>
        <location evidence="1">Cell membrane</location>
        <topology evidence="1">Multi-pass membrane protein</topology>
    </subcellularLocation>
</comment>
<dbReference type="InterPro" id="IPR000522">
    <property type="entry name" value="ABC_transptr_permease_BtuC"/>
</dbReference>
<proteinExistence type="inferred from homology"/>
<comment type="similarity">
    <text evidence="2">Belongs to the binding-protein-dependent transport system permease family. FecCD subfamily.</text>
</comment>
<dbReference type="PANTHER" id="PTHR30472">
    <property type="entry name" value="FERRIC ENTEROBACTIN TRANSPORT SYSTEM PERMEASE PROTEIN"/>
    <property type="match status" value="1"/>
</dbReference>
<accession>A0A3S0Y7F1</accession>
<keyword evidence="3" id="KW-0813">Transport</keyword>
<gene>
    <name evidence="9" type="ORF">ELY33_06720</name>
</gene>
<feature type="transmembrane region" description="Helical" evidence="8">
    <location>
        <begin position="193"/>
        <end position="213"/>
    </location>
</feature>
<dbReference type="PANTHER" id="PTHR30472:SF24">
    <property type="entry name" value="FERRIC ENTEROBACTIN TRANSPORT SYSTEM PERMEASE PROTEIN FEPG"/>
    <property type="match status" value="1"/>
</dbReference>
<comment type="caution">
    <text evidence="9">The sequence shown here is derived from an EMBL/GenBank/DDBJ whole genome shotgun (WGS) entry which is preliminary data.</text>
</comment>
<feature type="transmembrane region" description="Helical" evidence="8">
    <location>
        <begin position="123"/>
        <end position="140"/>
    </location>
</feature>
<dbReference type="OrthoDB" id="9055647at2"/>
<dbReference type="FunFam" id="1.10.3470.10:FF:000001">
    <property type="entry name" value="Vitamin B12 ABC transporter permease BtuC"/>
    <property type="match status" value="1"/>
</dbReference>
<dbReference type="EMBL" id="RZHG01000012">
    <property type="protein sequence ID" value="RUR32101.1"/>
    <property type="molecule type" value="Genomic_DNA"/>
</dbReference>
<keyword evidence="6 8" id="KW-1133">Transmembrane helix</keyword>
<feature type="transmembrane region" description="Helical" evidence="8">
    <location>
        <begin position="279"/>
        <end position="300"/>
    </location>
</feature>
<dbReference type="GO" id="GO:0033214">
    <property type="term" value="P:siderophore-iron import into cell"/>
    <property type="evidence" value="ECO:0007669"/>
    <property type="project" value="TreeGrafter"/>
</dbReference>